<dbReference type="EMBL" id="LSBJ02000007">
    <property type="protein sequence ID" value="OAQ61613.1"/>
    <property type="molecule type" value="Genomic_DNA"/>
</dbReference>
<dbReference type="GO" id="GO:0004081">
    <property type="term" value="F:bis(5'-nucleosyl)-tetraphosphatase (asymmetrical) activity"/>
    <property type="evidence" value="ECO:0007669"/>
    <property type="project" value="TreeGrafter"/>
</dbReference>
<accession>A0A179F926</accession>
<dbReference type="SUPFAM" id="SSF55811">
    <property type="entry name" value="Nudix"/>
    <property type="match status" value="1"/>
</dbReference>
<dbReference type="InterPro" id="IPR020084">
    <property type="entry name" value="NUDIX_hydrolase_CS"/>
</dbReference>
<sequence length="189" mass="21481">MASSTFTTTQFTSEQFVESCGAILFDFTQESPKVCLIHYLPKDEWLLAKGRRNCNEPRHQAALREMQEETGLPCHLYPVTMPTRATAAAEASSVSDQARTYPCLTEPFMLTFREIEGKSNVKLIWWYIAEVDGDIPEGAASRGEEWFESEFFPLDEAVRRLTFQNDRDVLSRAVSLVRSHAGVDEHDQP</sequence>
<dbReference type="PANTHER" id="PTHR21340:SF0">
    <property type="entry name" value="BIS(5'-NUCLEOSYL)-TETRAPHOSPHATASE [ASYMMETRICAL]"/>
    <property type="match status" value="1"/>
</dbReference>
<dbReference type="KEGG" id="pchm:VFPPC_14600"/>
<proteinExistence type="predicted"/>
<evidence type="ECO:0000259" key="2">
    <source>
        <dbReference type="PROSITE" id="PS51462"/>
    </source>
</evidence>
<protein>
    <submittedName>
        <fullName evidence="3">NUDIX domain</fullName>
    </submittedName>
</protein>
<keyword evidence="1" id="KW-0378">Hydrolase</keyword>
<comment type="caution">
    <text evidence="3">The sequence shown here is derived from an EMBL/GenBank/DDBJ whole genome shotgun (WGS) entry which is preliminary data.</text>
</comment>
<dbReference type="Pfam" id="PF00293">
    <property type="entry name" value="NUDIX"/>
    <property type="match status" value="1"/>
</dbReference>
<dbReference type="GeneID" id="28856362"/>
<dbReference type="PROSITE" id="PS00893">
    <property type="entry name" value="NUDIX_BOX"/>
    <property type="match status" value="1"/>
</dbReference>
<dbReference type="AlphaFoldDB" id="A0A179F926"/>
<dbReference type="PANTHER" id="PTHR21340">
    <property type="entry name" value="DIADENOSINE 5,5-P1,P4-TETRAPHOSPHATE PYROPHOSPHOHYDROLASE MUTT"/>
    <property type="match status" value="1"/>
</dbReference>
<dbReference type="InterPro" id="IPR015797">
    <property type="entry name" value="NUDIX_hydrolase-like_dom_sf"/>
</dbReference>
<dbReference type="GO" id="GO:0006754">
    <property type="term" value="P:ATP biosynthetic process"/>
    <property type="evidence" value="ECO:0007669"/>
    <property type="project" value="TreeGrafter"/>
</dbReference>
<dbReference type="GO" id="GO:0006167">
    <property type="term" value="P:AMP biosynthetic process"/>
    <property type="evidence" value="ECO:0007669"/>
    <property type="project" value="TreeGrafter"/>
</dbReference>
<dbReference type="InterPro" id="IPR051325">
    <property type="entry name" value="Nudix_hydrolase_domain"/>
</dbReference>
<reference evidence="3 4" key="1">
    <citation type="journal article" date="2016" name="PLoS Pathog.">
        <title>Biosynthesis of antibiotic leucinostatins in bio-control fungus Purpureocillium lilacinum and their inhibition on phytophthora revealed by genome mining.</title>
        <authorList>
            <person name="Wang G."/>
            <person name="Liu Z."/>
            <person name="Lin R."/>
            <person name="Li E."/>
            <person name="Mao Z."/>
            <person name="Ling J."/>
            <person name="Yang Y."/>
            <person name="Yin W.B."/>
            <person name="Xie B."/>
        </authorList>
    </citation>
    <scope>NUCLEOTIDE SEQUENCE [LARGE SCALE GENOMIC DNA]</scope>
    <source>
        <strain evidence="3">170</strain>
    </source>
</reference>
<feature type="domain" description="Nudix hydrolase" evidence="2">
    <location>
        <begin position="15"/>
        <end position="175"/>
    </location>
</feature>
<dbReference type="PROSITE" id="PS51462">
    <property type="entry name" value="NUDIX"/>
    <property type="match status" value="1"/>
</dbReference>
<name>A0A179F926_METCM</name>
<evidence type="ECO:0000256" key="1">
    <source>
        <dbReference type="ARBA" id="ARBA00022801"/>
    </source>
</evidence>
<evidence type="ECO:0000313" key="3">
    <source>
        <dbReference type="EMBL" id="OAQ61613.1"/>
    </source>
</evidence>
<dbReference type="Proteomes" id="UP000078397">
    <property type="component" value="Unassembled WGS sequence"/>
</dbReference>
<dbReference type="Gene3D" id="3.90.79.10">
    <property type="entry name" value="Nucleoside Triphosphate Pyrophosphohydrolase"/>
    <property type="match status" value="1"/>
</dbReference>
<organism evidence="3 4">
    <name type="scientific">Pochonia chlamydosporia 170</name>
    <dbReference type="NCBI Taxonomy" id="1380566"/>
    <lineage>
        <taxon>Eukaryota</taxon>
        <taxon>Fungi</taxon>
        <taxon>Dikarya</taxon>
        <taxon>Ascomycota</taxon>
        <taxon>Pezizomycotina</taxon>
        <taxon>Sordariomycetes</taxon>
        <taxon>Hypocreomycetidae</taxon>
        <taxon>Hypocreales</taxon>
        <taxon>Clavicipitaceae</taxon>
        <taxon>Pochonia</taxon>
    </lineage>
</organism>
<dbReference type="OrthoDB" id="10259236at2759"/>
<dbReference type="STRING" id="1380566.A0A179F926"/>
<dbReference type="RefSeq" id="XP_018139317.1">
    <property type="nucleotide sequence ID" value="XM_018292368.1"/>
</dbReference>
<gene>
    <name evidence="3" type="ORF">VFPPC_14600</name>
</gene>
<keyword evidence="4" id="KW-1185">Reference proteome</keyword>
<dbReference type="InterPro" id="IPR000086">
    <property type="entry name" value="NUDIX_hydrolase_dom"/>
</dbReference>
<evidence type="ECO:0000313" key="4">
    <source>
        <dbReference type="Proteomes" id="UP000078397"/>
    </source>
</evidence>